<proteinExistence type="predicted"/>
<comment type="caution">
    <text evidence="7">The sequence shown here is derived from an EMBL/GenBank/DDBJ whole genome shotgun (WGS) entry which is preliminary data.</text>
</comment>
<comment type="subcellular location">
    <subcellularLocation>
        <location evidence="1">Membrane</location>
        <topology evidence="1">Multi-pass membrane protein</topology>
    </subcellularLocation>
</comment>
<evidence type="ECO:0000256" key="3">
    <source>
        <dbReference type="ARBA" id="ARBA00022989"/>
    </source>
</evidence>
<dbReference type="InterPro" id="IPR020846">
    <property type="entry name" value="MFS_dom"/>
</dbReference>
<evidence type="ECO:0000259" key="6">
    <source>
        <dbReference type="PROSITE" id="PS50850"/>
    </source>
</evidence>
<dbReference type="PANTHER" id="PTHR23501:SF109">
    <property type="entry name" value="MAJOR FACILITATOR SUPERFAMILY (MFS) PROFILE DOMAIN-CONTAINING PROTEIN-RELATED"/>
    <property type="match status" value="1"/>
</dbReference>
<dbReference type="InterPro" id="IPR036259">
    <property type="entry name" value="MFS_trans_sf"/>
</dbReference>
<dbReference type="AlphaFoldDB" id="A0AAJ0D682"/>
<keyword evidence="8" id="KW-1185">Reference proteome</keyword>
<dbReference type="InterPro" id="IPR011701">
    <property type="entry name" value="MFS"/>
</dbReference>
<feature type="transmembrane region" description="Helical" evidence="5">
    <location>
        <begin position="261"/>
        <end position="280"/>
    </location>
</feature>
<evidence type="ECO:0000256" key="5">
    <source>
        <dbReference type="SAM" id="Phobius"/>
    </source>
</evidence>
<feature type="transmembrane region" description="Helical" evidence="5">
    <location>
        <begin position="75"/>
        <end position="95"/>
    </location>
</feature>
<gene>
    <name evidence="7" type="ORF">LTR09_011672</name>
</gene>
<feature type="transmembrane region" description="Helical" evidence="5">
    <location>
        <begin position="219"/>
        <end position="241"/>
    </location>
</feature>
<feature type="transmembrane region" description="Helical" evidence="5">
    <location>
        <begin position="330"/>
        <end position="351"/>
    </location>
</feature>
<feature type="transmembrane region" description="Helical" evidence="5">
    <location>
        <begin position="397"/>
        <end position="417"/>
    </location>
</feature>
<feature type="transmembrane region" description="Helical" evidence="5">
    <location>
        <begin position="423"/>
        <end position="446"/>
    </location>
</feature>
<dbReference type="PROSITE" id="PS50850">
    <property type="entry name" value="MFS"/>
    <property type="match status" value="1"/>
</dbReference>
<dbReference type="Gene3D" id="1.20.1250.20">
    <property type="entry name" value="MFS general substrate transporter like domains"/>
    <property type="match status" value="1"/>
</dbReference>
<evidence type="ECO:0000313" key="7">
    <source>
        <dbReference type="EMBL" id="KAK3046869.1"/>
    </source>
</evidence>
<dbReference type="PANTHER" id="PTHR23501">
    <property type="entry name" value="MAJOR FACILITATOR SUPERFAMILY"/>
    <property type="match status" value="1"/>
</dbReference>
<dbReference type="PROSITE" id="PS00216">
    <property type="entry name" value="SUGAR_TRANSPORT_1"/>
    <property type="match status" value="1"/>
</dbReference>
<dbReference type="Proteomes" id="UP001271007">
    <property type="component" value="Unassembled WGS sequence"/>
</dbReference>
<feature type="transmembrane region" description="Helical" evidence="5">
    <location>
        <begin position="101"/>
        <end position="122"/>
    </location>
</feature>
<dbReference type="EMBL" id="JAWDJX010000076">
    <property type="protein sequence ID" value="KAK3046869.1"/>
    <property type="molecule type" value="Genomic_DNA"/>
</dbReference>
<reference evidence="7" key="1">
    <citation type="submission" date="2023-04" db="EMBL/GenBank/DDBJ databases">
        <title>Black Yeasts Isolated from many extreme environments.</title>
        <authorList>
            <person name="Coleine C."/>
            <person name="Stajich J.E."/>
            <person name="Selbmann L."/>
        </authorList>
    </citation>
    <scope>NUCLEOTIDE SEQUENCE</scope>
    <source>
        <strain evidence="7">CCFEE 5312</strain>
    </source>
</reference>
<sequence>MASNGTEKAAVTTDGKVDRSDDAAFIETLERSAPGYGMERSSDTAMEIIDDENNNPNIHHHMNWRLASALTTMSFLWVGSQIPLYMFGSVIPLIYNDVGGYFIYVWLVIGYLIPNAALCPFVGALSDLVGRKPVAAAGQGLLILGPIITATAKSMRPAIGGMVLSGLGAGLNELIALAGTAELVPVRKRGTYVGLVVFTILPFCPSVLWAQLIAEASNWRYVGIPVGLWNFIGLVLVLFVYDDPAKNRKIDKKKVLREVDYIGGFLSTAGVVCFMMGMQWGTHQYSWGSAHVLAPFIIGLVLIATFFAWEIYAPYPMVPRKLFSKAKRTMLLILLITFFSGGNFFVMLLFWPTQIYNVYGNDPLGVGIRSLPIGFGIIGGAAIALILIPIIKGRTTLLMIFATAIMTAGTGAMSISTPDNLGATYAVVTIASIGVGAVIIPSSIIAQIVSPPEFIGTITAVTLSIRYIGGAIGFTAYYSIFYYKLEGYLTDIVGYAIVANGIAAQTDVTTIGTLITLASQAMFDDLEAYIQASPTVAQKEVAFGIVVTATQEGFALAYRWPYWMSIAFGGLCFLLAFGLKDIRKFL</sequence>
<feature type="transmembrane region" description="Helical" evidence="5">
    <location>
        <begin position="134"/>
        <end position="152"/>
    </location>
</feature>
<feature type="transmembrane region" description="Helical" evidence="5">
    <location>
        <begin position="158"/>
        <end position="180"/>
    </location>
</feature>
<feature type="transmembrane region" description="Helical" evidence="5">
    <location>
        <begin position="458"/>
        <end position="480"/>
    </location>
</feature>
<evidence type="ECO:0000256" key="2">
    <source>
        <dbReference type="ARBA" id="ARBA00022692"/>
    </source>
</evidence>
<dbReference type="SUPFAM" id="SSF103473">
    <property type="entry name" value="MFS general substrate transporter"/>
    <property type="match status" value="1"/>
</dbReference>
<feature type="transmembrane region" description="Helical" evidence="5">
    <location>
        <begin position="560"/>
        <end position="579"/>
    </location>
</feature>
<keyword evidence="4 5" id="KW-0472">Membrane</keyword>
<feature type="domain" description="Major facilitator superfamily (MFS) profile" evidence="6">
    <location>
        <begin position="67"/>
        <end position="536"/>
    </location>
</feature>
<feature type="transmembrane region" description="Helical" evidence="5">
    <location>
        <begin position="371"/>
        <end position="390"/>
    </location>
</feature>
<name>A0AAJ0D682_9PEZI</name>
<dbReference type="Pfam" id="PF07690">
    <property type="entry name" value="MFS_1"/>
    <property type="match status" value="1"/>
</dbReference>
<evidence type="ECO:0000313" key="8">
    <source>
        <dbReference type="Proteomes" id="UP001271007"/>
    </source>
</evidence>
<dbReference type="InterPro" id="IPR005829">
    <property type="entry name" value="Sugar_transporter_CS"/>
</dbReference>
<feature type="transmembrane region" description="Helical" evidence="5">
    <location>
        <begin position="292"/>
        <end position="309"/>
    </location>
</feature>
<feature type="transmembrane region" description="Helical" evidence="5">
    <location>
        <begin position="192"/>
        <end position="213"/>
    </location>
</feature>
<protein>
    <recommendedName>
        <fullName evidence="6">Major facilitator superfamily (MFS) profile domain-containing protein</fullName>
    </recommendedName>
</protein>
<keyword evidence="2 5" id="KW-0812">Transmembrane</keyword>
<evidence type="ECO:0000256" key="4">
    <source>
        <dbReference type="ARBA" id="ARBA00023136"/>
    </source>
</evidence>
<evidence type="ECO:0000256" key="1">
    <source>
        <dbReference type="ARBA" id="ARBA00004141"/>
    </source>
</evidence>
<keyword evidence="3 5" id="KW-1133">Transmembrane helix</keyword>
<dbReference type="GO" id="GO:0005886">
    <property type="term" value="C:plasma membrane"/>
    <property type="evidence" value="ECO:0007669"/>
    <property type="project" value="TreeGrafter"/>
</dbReference>
<accession>A0AAJ0D682</accession>
<organism evidence="7 8">
    <name type="scientific">Extremus antarcticus</name>
    <dbReference type="NCBI Taxonomy" id="702011"/>
    <lineage>
        <taxon>Eukaryota</taxon>
        <taxon>Fungi</taxon>
        <taxon>Dikarya</taxon>
        <taxon>Ascomycota</taxon>
        <taxon>Pezizomycotina</taxon>
        <taxon>Dothideomycetes</taxon>
        <taxon>Dothideomycetidae</taxon>
        <taxon>Mycosphaerellales</taxon>
        <taxon>Extremaceae</taxon>
        <taxon>Extremus</taxon>
    </lineage>
</organism>
<dbReference type="GO" id="GO:0022857">
    <property type="term" value="F:transmembrane transporter activity"/>
    <property type="evidence" value="ECO:0007669"/>
    <property type="project" value="InterPro"/>
</dbReference>